<dbReference type="Pfam" id="PF00326">
    <property type="entry name" value="Peptidase_S9"/>
    <property type="match status" value="1"/>
</dbReference>
<dbReference type="PANTHER" id="PTHR43037:SF1">
    <property type="entry name" value="BLL1128 PROTEIN"/>
    <property type="match status" value="1"/>
</dbReference>
<dbReference type="InterPro" id="IPR050955">
    <property type="entry name" value="Plant_Biomass_Hydrol_Est"/>
</dbReference>
<dbReference type="OrthoDB" id="9767239at2"/>
<evidence type="ECO:0000259" key="4">
    <source>
        <dbReference type="Pfam" id="PF00326"/>
    </source>
</evidence>
<dbReference type="InterPro" id="IPR029058">
    <property type="entry name" value="AB_hydrolase_fold"/>
</dbReference>
<comment type="caution">
    <text evidence="5">The sequence shown here is derived from an EMBL/GenBank/DDBJ whole genome shotgun (WGS) entry which is preliminary data.</text>
</comment>
<proteinExistence type="predicted"/>
<keyword evidence="6" id="KW-1185">Reference proteome</keyword>
<dbReference type="RefSeq" id="WP_071082618.1">
    <property type="nucleotide sequence ID" value="NZ_MBLM01000025.1"/>
</dbReference>
<evidence type="ECO:0000256" key="2">
    <source>
        <dbReference type="SAM" id="MobiDB-lite"/>
    </source>
</evidence>
<feature type="chain" id="PRO_5039312119" evidence="3">
    <location>
        <begin position="17"/>
        <end position="353"/>
    </location>
</feature>
<evidence type="ECO:0000313" key="6">
    <source>
        <dbReference type="Proteomes" id="UP000179627"/>
    </source>
</evidence>
<evidence type="ECO:0000256" key="1">
    <source>
        <dbReference type="ARBA" id="ARBA00022729"/>
    </source>
</evidence>
<feature type="signal peptide" evidence="3">
    <location>
        <begin position="1"/>
        <end position="16"/>
    </location>
</feature>
<dbReference type="GO" id="GO:0006508">
    <property type="term" value="P:proteolysis"/>
    <property type="evidence" value="ECO:0007669"/>
    <property type="project" value="InterPro"/>
</dbReference>
<feature type="compositionally biased region" description="Low complexity" evidence="2">
    <location>
        <begin position="44"/>
        <end position="75"/>
    </location>
</feature>
<feature type="region of interest" description="Disordered" evidence="2">
    <location>
        <begin position="44"/>
        <end position="134"/>
    </location>
</feature>
<protein>
    <submittedName>
        <fullName evidence="5">Poly(3-hydroxybutyrate) depolymerase</fullName>
    </submittedName>
</protein>
<organism evidence="5 6">
    <name type="scientific">Parafrankia colletiae</name>
    <dbReference type="NCBI Taxonomy" id="573497"/>
    <lineage>
        <taxon>Bacteria</taxon>
        <taxon>Bacillati</taxon>
        <taxon>Actinomycetota</taxon>
        <taxon>Actinomycetes</taxon>
        <taxon>Frankiales</taxon>
        <taxon>Frankiaceae</taxon>
        <taxon>Parafrankia</taxon>
    </lineage>
</organism>
<feature type="domain" description="Peptidase S9 prolyl oligopeptidase catalytic" evidence="4">
    <location>
        <begin position="203"/>
        <end position="262"/>
    </location>
</feature>
<dbReference type="InterPro" id="IPR001375">
    <property type="entry name" value="Peptidase_S9_cat"/>
</dbReference>
<dbReference type="Gene3D" id="3.40.50.1820">
    <property type="entry name" value="alpha/beta hydrolase"/>
    <property type="match status" value="1"/>
</dbReference>
<dbReference type="GO" id="GO:0008236">
    <property type="term" value="F:serine-type peptidase activity"/>
    <property type="evidence" value="ECO:0007669"/>
    <property type="project" value="InterPro"/>
</dbReference>
<sequence>MIILLAALGLPLAALAAVQMALGRSADPHPAARSAAHLVAAATAPPGAATSSQQATAAPGAADTTTADPPAASGSVPSATDESTLTSKPGRPPAGTPPTGGGAASGGAADGGAADSGGIGAAGPTGTHTTEITLRSGRSYDLHTTVRPGQPRPLVVLLHAYLHDAAVMRDISGATPFADGHGFALAYGHAVDGAWNAGTCCAGTHGVDDVAYLRDLVADASRRTSIDPARVYVWGYSNGGMMAARAVCEAPDVFAAAGVVAGHLLVPCDQSPVRMMHIHGTEDTTVPWRGGWSDYVDVSFPDARTESSRVTSSSVVVGVPWPGGHEWPWWAVGRLWEFSAEQRTGRHALAAIP</sequence>
<evidence type="ECO:0000313" key="5">
    <source>
        <dbReference type="EMBL" id="OHV44150.1"/>
    </source>
</evidence>
<gene>
    <name evidence="5" type="ORF">CC117_10885</name>
</gene>
<accession>A0A1S1RDC7</accession>
<dbReference type="AlphaFoldDB" id="A0A1S1RDC7"/>
<name>A0A1S1RDC7_9ACTN</name>
<dbReference type="EMBL" id="MBLM01000025">
    <property type="protein sequence ID" value="OHV44150.1"/>
    <property type="molecule type" value="Genomic_DNA"/>
</dbReference>
<feature type="compositionally biased region" description="Polar residues" evidence="2">
    <location>
        <begin position="76"/>
        <end position="87"/>
    </location>
</feature>
<dbReference type="SUPFAM" id="SSF53474">
    <property type="entry name" value="alpha/beta-Hydrolases"/>
    <property type="match status" value="1"/>
</dbReference>
<dbReference type="PANTHER" id="PTHR43037">
    <property type="entry name" value="UNNAMED PRODUCT-RELATED"/>
    <property type="match status" value="1"/>
</dbReference>
<reference evidence="6" key="1">
    <citation type="submission" date="2016-07" db="EMBL/GenBank/DDBJ databases">
        <title>Sequence Frankia sp. strain CcI1.17.</title>
        <authorList>
            <person name="Ghodhbane-Gtari F."/>
            <person name="Swanson E."/>
            <person name="Gueddou A."/>
            <person name="Morris K."/>
            <person name="Hezbri K."/>
            <person name="Ktari A."/>
            <person name="Nouioui I."/>
            <person name="Abebe-Akele F."/>
            <person name="Simpson S."/>
            <person name="Thomas K."/>
            <person name="Gtari M."/>
            <person name="Tisa L.S."/>
            <person name="Hurst S."/>
        </authorList>
    </citation>
    <scope>NUCLEOTIDE SEQUENCE [LARGE SCALE GENOMIC DNA]</scope>
    <source>
        <strain evidence="6">Cc1.17</strain>
    </source>
</reference>
<evidence type="ECO:0000256" key="3">
    <source>
        <dbReference type="SAM" id="SignalP"/>
    </source>
</evidence>
<feature type="compositionally biased region" description="Gly residues" evidence="2">
    <location>
        <begin position="98"/>
        <end position="123"/>
    </location>
</feature>
<keyword evidence="1 3" id="KW-0732">Signal</keyword>
<dbReference type="Proteomes" id="UP000179627">
    <property type="component" value="Unassembled WGS sequence"/>
</dbReference>